<dbReference type="OMA" id="INISEEW"/>
<evidence type="ECO:0000256" key="6">
    <source>
        <dbReference type="SAM" id="MobiDB-lite"/>
    </source>
</evidence>
<feature type="domain" description="GTD-binding" evidence="7">
    <location>
        <begin position="4"/>
        <end position="102"/>
    </location>
</feature>
<keyword evidence="4" id="KW-0472">Membrane</keyword>
<dbReference type="PANTHER" id="PTHR31422">
    <property type="entry name" value="BNAANNG28530D PROTEIN"/>
    <property type="match status" value="1"/>
</dbReference>
<dbReference type="EMBL" id="CM007384">
    <property type="protein sequence ID" value="ONK72921.1"/>
    <property type="molecule type" value="Genomic_DNA"/>
</dbReference>
<keyword evidence="9" id="KW-1185">Reference proteome</keyword>
<feature type="coiled-coil region" evidence="5">
    <location>
        <begin position="63"/>
        <end position="90"/>
    </location>
</feature>
<feature type="region of interest" description="Disordered" evidence="6">
    <location>
        <begin position="263"/>
        <end position="285"/>
    </location>
</feature>
<comment type="subcellular location">
    <subcellularLocation>
        <location evidence="1">Membrane</location>
    </subcellularLocation>
</comment>
<proteinExistence type="predicted"/>
<evidence type="ECO:0000256" key="5">
    <source>
        <dbReference type="SAM" id="Coils"/>
    </source>
</evidence>
<evidence type="ECO:0000256" key="3">
    <source>
        <dbReference type="ARBA" id="ARBA00022989"/>
    </source>
</evidence>
<feature type="compositionally biased region" description="Polar residues" evidence="6">
    <location>
        <begin position="275"/>
        <end position="285"/>
    </location>
</feature>
<evidence type="ECO:0000259" key="7">
    <source>
        <dbReference type="PROSITE" id="PS51775"/>
    </source>
</evidence>
<reference evidence="9" key="1">
    <citation type="journal article" date="2017" name="Nat. Commun.">
        <title>The asparagus genome sheds light on the origin and evolution of a young Y chromosome.</title>
        <authorList>
            <person name="Harkess A."/>
            <person name="Zhou J."/>
            <person name="Xu C."/>
            <person name="Bowers J.E."/>
            <person name="Van der Hulst R."/>
            <person name="Ayyampalayam S."/>
            <person name="Mercati F."/>
            <person name="Riccardi P."/>
            <person name="McKain M.R."/>
            <person name="Kakrana A."/>
            <person name="Tang H."/>
            <person name="Ray J."/>
            <person name="Groenendijk J."/>
            <person name="Arikit S."/>
            <person name="Mathioni S.M."/>
            <person name="Nakano M."/>
            <person name="Shan H."/>
            <person name="Telgmann-Rauber A."/>
            <person name="Kanno A."/>
            <person name="Yue Z."/>
            <person name="Chen H."/>
            <person name="Li W."/>
            <person name="Chen Y."/>
            <person name="Xu X."/>
            <person name="Zhang Y."/>
            <person name="Luo S."/>
            <person name="Chen H."/>
            <person name="Gao J."/>
            <person name="Mao Z."/>
            <person name="Pires J.C."/>
            <person name="Luo M."/>
            <person name="Kudrna D."/>
            <person name="Wing R.A."/>
            <person name="Meyers B.C."/>
            <person name="Yi K."/>
            <person name="Kong H."/>
            <person name="Lavrijsen P."/>
            <person name="Sunseri F."/>
            <person name="Falavigna A."/>
            <person name="Ye Y."/>
            <person name="Leebens-Mack J.H."/>
            <person name="Chen G."/>
        </authorList>
    </citation>
    <scope>NUCLEOTIDE SEQUENCE [LARGE SCALE GENOMIC DNA]</scope>
    <source>
        <strain evidence="9">cv. DH0086</strain>
    </source>
</reference>
<keyword evidence="5" id="KW-0175">Coiled coil</keyword>
<evidence type="ECO:0000256" key="1">
    <source>
        <dbReference type="ARBA" id="ARBA00004370"/>
    </source>
</evidence>
<gene>
    <name evidence="8" type="ORF">A4U43_C04F24940</name>
</gene>
<dbReference type="Proteomes" id="UP000243459">
    <property type="component" value="Chromosome 4"/>
</dbReference>
<dbReference type="PROSITE" id="PS51775">
    <property type="entry name" value="GTD_BINDING"/>
    <property type="match status" value="1"/>
</dbReference>
<evidence type="ECO:0000313" key="8">
    <source>
        <dbReference type="EMBL" id="ONK72921.1"/>
    </source>
</evidence>
<dbReference type="InterPro" id="IPR007656">
    <property type="entry name" value="GTD-bd"/>
</dbReference>
<accession>A0A5P1F8E2</accession>
<protein>
    <recommendedName>
        <fullName evidence="7">GTD-binding domain-containing protein</fullName>
    </recommendedName>
</protein>
<dbReference type="Pfam" id="PF04576">
    <property type="entry name" value="Zein-binding"/>
    <property type="match status" value="1"/>
</dbReference>
<dbReference type="AlphaFoldDB" id="A0A5P1F8E2"/>
<sequence length="481" mass="54297">MAEFEITALKEALCNQYIIMKNLYIELEEEREASASAASEALSMILRLQREKAAEKMELCQYRRMAEEKMHHAEESVEILEEVIQENEMEISSLMYELEICKQKLASHGIKTPADGQINISEEWSFTRKNALTDKKNFHGFLRKNTSLPSLFQLDQLCSEMHTKCDECGIVESHEHLWKQAEEINNTLKELMQAKNTEEAMSPLDVATTEVLKPPSIDFMTSDQESASCSWYSAASGGTSFESKSGGLRKKLDNRAVSCLPSQVRGSESAPESAGATSSCLEAESNGNTVHPASLHDIFEISDIHKDCKPNHPCNHVFEAPVHSDSIMLGMPNLMPQESMDCFPRGDDWLNKEFTNVNYGNKLAPPRKAPSLQHGSKLSTPSKVTSLGYNWTLSDPEAEEIGTSQMDFEQLKLCLKHFEKERTVMQEDTERCKEQLTLLRNIFKQLDTIEKLIKRSASKKHSPHDDSKVVSVMEAMLFFSI</sequence>
<keyword evidence="3" id="KW-1133">Transmembrane helix</keyword>
<keyword evidence="2" id="KW-0812">Transmembrane</keyword>
<evidence type="ECO:0000256" key="4">
    <source>
        <dbReference type="ARBA" id="ARBA00023136"/>
    </source>
</evidence>
<evidence type="ECO:0000256" key="2">
    <source>
        <dbReference type="ARBA" id="ARBA00022692"/>
    </source>
</evidence>
<evidence type="ECO:0000313" key="9">
    <source>
        <dbReference type="Proteomes" id="UP000243459"/>
    </source>
</evidence>
<dbReference type="Gramene" id="ONK72921">
    <property type="protein sequence ID" value="ONK72921"/>
    <property type="gene ID" value="A4U43_C04F24940"/>
</dbReference>
<dbReference type="GO" id="GO:0016020">
    <property type="term" value="C:membrane"/>
    <property type="evidence" value="ECO:0007669"/>
    <property type="project" value="UniProtKB-SubCell"/>
</dbReference>
<dbReference type="OrthoDB" id="1105498at2759"/>
<organism evidence="8 9">
    <name type="scientific">Asparagus officinalis</name>
    <name type="common">Garden asparagus</name>
    <dbReference type="NCBI Taxonomy" id="4686"/>
    <lineage>
        <taxon>Eukaryota</taxon>
        <taxon>Viridiplantae</taxon>
        <taxon>Streptophyta</taxon>
        <taxon>Embryophyta</taxon>
        <taxon>Tracheophyta</taxon>
        <taxon>Spermatophyta</taxon>
        <taxon>Magnoliopsida</taxon>
        <taxon>Liliopsida</taxon>
        <taxon>Asparagales</taxon>
        <taxon>Asparagaceae</taxon>
        <taxon>Asparagoideae</taxon>
        <taxon>Asparagus</taxon>
    </lineage>
</organism>
<name>A0A5P1F8E2_ASPOF</name>
<dbReference type="PANTHER" id="PTHR31422:SF1">
    <property type="entry name" value="GTD-BINDING DOMAIN-CONTAINING PROTEIN"/>
    <property type="match status" value="1"/>
</dbReference>
<dbReference type="GO" id="GO:0080115">
    <property type="term" value="F:myosin XI tail binding"/>
    <property type="evidence" value="ECO:0007669"/>
    <property type="project" value="UniProtKB-ARBA"/>
</dbReference>